<dbReference type="AlphaFoldDB" id="A0A9X2ZN90"/>
<dbReference type="Gene3D" id="3.30.420.10">
    <property type="entry name" value="Ribonuclease H-like superfamily/Ribonuclease H"/>
    <property type="match status" value="1"/>
</dbReference>
<accession>A0A9X2ZN90</accession>
<sequence length="142" mass="15939">MASHLRAELVLEALDMAAQQRSPEETIHHPDQGSQYAAIASGMRRGDGGVRPSMGSVGDCFDNAMAESFFATLECELIEQESFSDRSEARLMVFICREGSYNPHRRHSAIDYHSPMTYEKIYDLQDAQEQTLLSERRPLAAV</sequence>
<dbReference type="PROSITE" id="PS50994">
    <property type="entry name" value="INTEGRASE"/>
    <property type="match status" value="1"/>
</dbReference>
<comment type="caution">
    <text evidence="2">The sequence shown here is derived from an EMBL/GenBank/DDBJ whole genome shotgun (WGS) entry which is preliminary data.</text>
</comment>
<dbReference type="PANTHER" id="PTHR46889:SF4">
    <property type="entry name" value="TRANSPOSASE INSO FOR INSERTION SEQUENCE ELEMENT IS911B-RELATED"/>
    <property type="match status" value="1"/>
</dbReference>
<dbReference type="GO" id="GO:0003676">
    <property type="term" value="F:nucleic acid binding"/>
    <property type="evidence" value="ECO:0007669"/>
    <property type="project" value="InterPro"/>
</dbReference>
<dbReference type="InterPro" id="IPR012337">
    <property type="entry name" value="RNaseH-like_sf"/>
</dbReference>
<dbReference type="InterPro" id="IPR001584">
    <property type="entry name" value="Integrase_cat-core"/>
</dbReference>
<protein>
    <submittedName>
        <fullName evidence="2">Transposase InsO family protein</fullName>
    </submittedName>
</protein>
<dbReference type="PANTHER" id="PTHR46889">
    <property type="entry name" value="TRANSPOSASE INSF FOR INSERTION SEQUENCE IS3B-RELATED"/>
    <property type="match status" value="1"/>
</dbReference>
<dbReference type="InterPro" id="IPR050900">
    <property type="entry name" value="Transposase_IS3/IS150/IS904"/>
</dbReference>
<dbReference type="EMBL" id="JANTYZ010000009">
    <property type="protein sequence ID" value="MCS3866127.1"/>
    <property type="molecule type" value="Genomic_DNA"/>
</dbReference>
<evidence type="ECO:0000259" key="1">
    <source>
        <dbReference type="PROSITE" id="PS50994"/>
    </source>
</evidence>
<dbReference type="Pfam" id="PF13683">
    <property type="entry name" value="rve_3"/>
    <property type="match status" value="1"/>
</dbReference>
<proteinExistence type="predicted"/>
<gene>
    <name evidence="2" type="ORF">GGP82_002698</name>
</gene>
<dbReference type="SUPFAM" id="SSF53098">
    <property type="entry name" value="Ribonuclease H-like"/>
    <property type="match status" value="1"/>
</dbReference>
<feature type="domain" description="Integrase catalytic" evidence="1">
    <location>
        <begin position="1"/>
        <end position="123"/>
    </location>
</feature>
<dbReference type="GO" id="GO:0015074">
    <property type="term" value="P:DNA integration"/>
    <property type="evidence" value="ECO:0007669"/>
    <property type="project" value="InterPro"/>
</dbReference>
<dbReference type="InterPro" id="IPR036397">
    <property type="entry name" value="RNaseH_sf"/>
</dbReference>
<organism evidence="2 3">
    <name type="scientific">Salinibacter ruber</name>
    <dbReference type="NCBI Taxonomy" id="146919"/>
    <lineage>
        <taxon>Bacteria</taxon>
        <taxon>Pseudomonadati</taxon>
        <taxon>Rhodothermota</taxon>
        <taxon>Rhodothermia</taxon>
        <taxon>Rhodothermales</taxon>
        <taxon>Salinibacteraceae</taxon>
        <taxon>Salinibacter</taxon>
    </lineage>
</organism>
<evidence type="ECO:0000313" key="3">
    <source>
        <dbReference type="Proteomes" id="UP001155034"/>
    </source>
</evidence>
<evidence type="ECO:0000313" key="2">
    <source>
        <dbReference type="EMBL" id="MCS3866127.1"/>
    </source>
</evidence>
<name>A0A9X2ZN90_9BACT</name>
<dbReference type="Proteomes" id="UP001155034">
    <property type="component" value="Unassembled WGS sequence"/>
</dbReference>
<reference evidence="2" key="1">
    <citation type="submission" date="2022-08" db="EMBL/GenBank/DDBJ databases">
        <title>Genomic Encyclopedia of Type Strains, Phase V (KMG-V): Genome sequencing to study the core and pangenomes of soil and plant-associated prokaryotes.</title>
        <authorList>
            <person name="Whitman W."/>
        </authorList>
    </citation>
    <scope>NUCLEOTIDE SEQUENCE</scope>
    <source>
        <strain evidence="2">SP2016B</strain>
    </source>
</reference>